<organism evidence="5 6">
    <name type="scientific">Cyphomyrmex costatus</name>
    <dbReference type="NCBI Taxonomy" id="456900"/>
    <lineage>
        <taxon>Eukaryota</taxon>
        <taxon>Metazoa</taxon>
        <taxon>Ecdysozoa</taxon>
        <taxon>Arthropoda</taxon>
        <taxon>Hexapoda</taxon>
        <taxon>Insecta</taxon>
        <taxon>Pterygota</taxon>
        <taxon>Neoptera</taxon>
        <taxon>Endopterygota</taxon>
        <taxon>Hymenoptera</taxon>
        <taxon>Apocrita</taxon>
        <taxon>Aculeata</taxon>
        <taxon>Formicoidea</taxon>
        <taxon>Formicidae</taxon>
        <taxon>Myrmicinae</taxon>
        <taxon>Cyphomyrmex</taxon>
    </lineage>
</organism>
<evidence type="ECO:0000313" key="5">
    <source>
        <dbReference type="EMBL" id="KYN07854.1"/>
    </source>
</evidence>
<name>A0A151IPF1_9HYME</name>
<dbReference type="GO" id="GO:0015074">
    <property type="term" value="P:DNA integration"/>
    <property type="evidence" value="ECO:0007669"/>
    <property type="project" value="InterPro"/>
</dbReference>
<dbReference type="PROSITE" id="PS50158">
    <property type="entry name" value="ZF_CCHC"/>
    <property type="match status" value="1"/>
</dbReference>
<protein>
    <recommendedName>
        <fullName evidence="7">Gag-Pol polyprotein</fullName>
    </recommendedName>
</protein>
<feature type="compositionally biased region" description="Basic residues" evidence="2">
    <location>
        <begin position="133"/>
        <end position="147"/>
    </location>
</feature>
<proteinExistence type="predicted"/>
<dbReference type="Proteomes" id="UP000078542">
    <property type="component" value="Unassembled WGS sequence"/>
</dbReference>
<evidence type="ECO:0000259" key="4">
    <source>
        <dbReference type="PROSITE" id="PS50994"/>
    </source>
</evidence>
<dbReference type="PROSITE" id="PS50994">
    <property type="entry name" value="INTEGRASE"/>
    <property type="match status" value="1"/>
</dbReference>
<feature type="domain" description="CCHC-type" evidence="3">
    <location>
        <begin position="158"/>
        <end position="173"/>
    </location>
</feature>
<evidence type="ECO:0000256" key="2">
    <source>
        <dbReference type="SAM" id="MobiDB-lite"/>
    </source>
</evidence>
<keyword evidence="1" id="KW-0863">Zinc-finger</keyword>
<dbReference type="AlphaFoldDB" id="A0A151IPF1"/>
<sequence length="216" mass="24068">MALRVEVSHDAATHYRASPAPERSLFPDLAYHPPKKTPRTLGIVAAGRGKRFEAVWTGPSASSTATVADAATVTPASLVKYWNCDNGTEFVNKMLRDFALENGIKHTTVSPYHPQANPVERRETLLPDLVSAKRAHRSRERTPKRQRSSTARSAVRGCWNCGENGHRYSGCPRPRAEDFCFGCGRAGVTLRTCPRCKEDWKDLGPYHPDKGHMRRT</sequence>
<dbReference type="SUPFAM" id="SSF57756">
    <property type="entry name" value="Retrovirus zinc finger-like domains"/>
    <property type="match status" value="1"/>
</dbReference>
<keyword evidence="6" id="KW-1185">Reference proteome</keyword>
<dbReference type="InterPro" id="IPR012337">
    <property type="entry name" value="RNaseH-like_sf"/>
</dbReference>
<dbReference type="GO" id="GO:0003676">
    <property type="term" value="F:nucleic acid binding"/>
    <property type="evidence" value="ECO:0007669"/>
    <property type="project" value="InterPro"/>
</dbReference>
<evidence type="ECO:0008006" key="7">
    <source>
        <dbReference type="Google" id="ProtNLM"/>
    </source>
</evidence>
<dbReference type="Gene3D" id="4.10.60.10">
    <property type="entry name" value="Zinc finger, CCHC-type"/>
    <property type="match status" value="1"/>
</dbReference>
<dbReference type="InterPro" id="IPR036397">
    <property type="entry name" value="RNaseH_sf"/>
</dbReference>
<feature type="domain" description="Integrase catalytic" evidence="4">
    <location>
        <begin position="17"/>
        <end position="122"/>
    </location>
</feature>
<reference evidence="5 6" key="1">
    <citation type="submission" date="2016-03" db="EMBL/GenBank/DDBJ databases">
        <title>Cyphomyrmex costatus WGS genome.</title>
        <authorList>
            <person name="Nygaard S."/>
            <person name="Hu H."/>
            <person name="Boomsma J."/>
            <person name="Zhang G."/>
        </authorList>
    </citation>
    <scope>NUCLEOTIDE SEQUENCE [LARGE SCALE GENOMIC DNA]</scope>
    <source>
        <strain evidence="5">MS0001</strain>
        <tissue evidence="5">Whole body</tissue>
    </source>
</reference>
<dbReference type="InterPro" id="IPR001878">
    <property type="entry name" value="Znf_CCHC"/>
</dbReference>
<accession>A0A151IPF1</accession>
<gene>
    <name evidence="5" type="ORF">ALC62_01184</name>
</gene>
<keyword evidence="1" id="KW-0862">Zinc</keyword>
<dbReference type="InterPro" id="IPR036875">
    <property type="entry name" value="Znf_CCHC_sf"/>
</dbReference>
<evidence type="ECO:0000259" key="3">
    <source>
        <dbReference type="PROSITE" id="PS50158"/>
    </source>
</evidence>
<dbReference type="Gene3D" id="3.30.420.10">
    <property type="entry name" value="Ribonuclease H-like superfamily/Ribonuclease H"/>
    <property type="match status" value="1"/>
</dbReference>
<evidence type="ECO:0000313" key="6">
    <source>
        <dbReference type="Proteomes" id="UP000078542"/>
    </source>
</evidence>
<feature type="region of interest" description="Disordered" evidence="2">
    <location>
        <begin position="132"/>
        <end position="151"/>
    </location>
</feature>
<dbReference type="InterPro" id="IPR001584">
    <property type="entry name" value="Integrase_cat-core"/>
</dbReference>
<evidence type="ECO:0000256" key="1">
    <source>
        <dbReference type="PROSITE-ProRule" id="PRU00047"/>
    </source>
</evidence>
<keyword evidence="1" id="KW-0479">Metal-binding</keyword>
<dbReference type="GO" id="GO:0008270">
    <property type="term" value="F:zinc ion binding"/>
    <property type="evidence" value="ECO:0007669"/>
    <property type="project" value="UniProtKB-KW"/>
</dbReference>
<dbReference type="SUPFAM" id="SSF53098">
    <property type="entry name" value="Ribonuclease H-like"/>
    <property type="match status" value="1"/>
</dbReference>
<dbReference type="EMBL" id="KQ976864">
    <property type="protein sequence ID" value="KYN07854.1"/>
    <property type="molecule type" value="Genomic_DNA"/>
</dbReference>